<sequence>MFDFSWAEIAILVAVALIFIGPKDLPHALRALAKAMAALRRLAAEFQGHLDELVRAADLKDSMTGAPPKPSSPTAAPWAPPAAGAAQQPSQPSGDLPLPAMPQPPAEAALEGGGHSPAPFAETPLRTLQQPAPAAPMAAEDYARATPIKPPAERGTPTPPVPLPTILPPRTAQRLAGEIAQSHRPPMLPPQVTYHNGKRVLVGLEDAAHPETTGATPS</sequence>
<dbReference type="PRINTS" id="PR01506">
    <property type="entry name" value="TATBPROTEIN"/>
</dbReference>
<dbReference type="Proteomes" id="UP000318709">
    <property type="component" value="Chromosome"/>
</dbReference>
<dbReference type="GO" id="GO:0016020">
    <property type="term" value="C:membrane"/>
    <property type="evidence" value="ECO:0007669"/>
    <property type="project" value="InterPro"/>
</dbReference>
<keyword evidence="6 10" id="KW-1133">Transmembrane helix</keyword>
<keyword evidence="4 10" id="KW-0812">Transmembrane</keyword>
<dbReference type="EMBL" id="CP038231">
    <property type="protein sequence ID" value="QDH13852.1"/>
    <property type="molecule type" value="Genomic_DNA"/>
</dbReference>
<keyword evidence="8 10" id="KW-0472">Membrane</keyword>
<keyword evidence="3" id="KW-1003">Cell membrane</keyword>
<gene>
    <name evidence="11" type="primary">tatB</name>
    <name evidence="11" type="ORF">E3E12_06235</name>
</gene>
<feature type="region of interest" description="Disordered" evidence="9">
    <location>
        <begin position="149"/>
        <end position="168"/>
    </location>
</feature>
<evidence type="ECO:0000256" key="10">
    <source>
        <dbReference type="SAM" id="Phobius"/>
    </source>
</evidence>
<accession>A0A4Y6U903</accession>
<organism evidence="11 12">
    <name type="scientific">Formicincola oecophyllae</name>
    <dbReference type="NCBI Taxonomy" id="2558361"/>
    <lineage>
        <taxon>Bacteria</taxon>
        <taxon>Pseudomonadati</taxon>
        <taxon>Pseudomonadota</taxon>
        <taxon>Alphaproteobacteria</taxon>
        <taxon>Acetobacterales</taxon>
        <taxon>Acetobacteraceae</taxon>
        <taxon>Formicincola</taxon>
    </lineage>
</organism>
<keyword evidence="7" id="KW-0811">Translocation</keyword>
<dbReference type="NCBIfam" id="TIGR01410">
    <property type="entry name" value="tatB"/>
    <property type="match status" value="1"/>
</dbReference>
<feature type="compositionally biased region" description="Pro residues" evidence="9">
    <location>
        <begin position="157"/>
        <end position="167"/>
    </location>
</feature>
<name>A0A4Y6U903_9PROT</name>
<evidence type="ECO:0000313" key="11">
    <source>
        <dbReference type="EMBL" id="QDH13852.1"/>
    </source>
</evidence>
<reference evidence="11 12" key="1">
    <citation type="submission" date="2019-03" db="EMBL/GenBank/DDBJ databases">
        <title>The complete genome sequence of Swingsia_sp. F3b2 LMG30590(T).</title>
        <authorList>
            <person name="Chua K.-O."/>
            <person name="Chan K.-G."/>
            <person name="See-Too W.-S."/>
        </authorList>
    </citation>
    <scope>NUCLEOTIDE SEQUENCE [LARGE SCALE GENOMIC DNA]</scope>
    <source>
        <strain evidence="11 12">F3b2</strain>
    </source>
</reference>
<evidence type="ECO:0000313" key="12">
    <source>
        <dbReference type="Proteomes" id="UP000318709"/>
    </source>
</evidence>
<keyword evidence="2" id="KW-0813">Transport</keyword>
<keyword evidence="5" id="KW-0653">Protein transport</keyword>
<evidence type="ECO:0000256" key="1">
    <source>
        <dbReference type="ARBA" id="ARBA00004167"/>
    </source>
</evidence>
<evidence type="ECO:0000256" key="7">
    <source>
        <dbReference type="ARBA" id="ARBA00023010"/>
    </source>
</evidence>
<feature type="compositionally biased region" description="Low complexity" evidence="9">
    <location>
        <begin position="72"/>
        <end position="94"/>
    </location>
</feature>
<evidence type="ECO:0000256" key="3">
    <source>
        <dbReference type="ARBA" id="ARBA00022475"/>
    </source>
</evidence>
<evidence type="ECO:0000256" key="6">
    <source>
        <dbReference type="ARBA" id="ARBA00022989"/>
    </source>
</evidence>
<dbReference type="OrthoDB" id="7206969at2"/>
<evidence type="ECO:0000256" key="5">
    <source>
        <dbReference type="ARBA" id="ARBA00022927"/>
    </source>
</evidence>
<protein>
    <submittedName>
        <fullName evidence="11">Twin-arginine translocase subunit TatB</fullName>
    </submittedName>
</protein>
<comment type="subcellular location">
    <subcellularLocation>
        <location evidence="1">Membrane</location>
        <topology evidence="1">Single-pass membrane protein</topology>
    </subcellularLocation>
</comment>
<evidence type="ECO:0000256" key="4">
    <source>
        <dbReference type="ARBA" id="ARBA00022692"/>
    </source>
</evidence>
<feature type="region of interest" description="Disordered" evidence="9">
    <location>
        <begin position="61"/>
        <end position="122"/>
    </location>
</feature>
<dbReference type="KEGG" id="swf:E3E12_06235"/>
<dbReference type="InterPro" id="IPR018448">
    <property type="entry name" value="TatB"/>
</dbReference>
<dbReference type="GO" id="GO:0043953">
    <property type="term" value="P:protein transport by the Tat complex"/>
    <property type="evidence" value="ECO:0007669"/>
    <property type="project" value="InterPro"/>
</dbReference>
<proteinExistence type="predicted"/>
<evidence type="ECO:0000256" key="2">
    <source>
        <dbReference type="ARBA" id="ARBA00022448"/>
    </source>
</evidence>
<dbReference type="RefSeq" id="WP_141443560.1">
    <property type="nucleotide sequence ID" value="NZ_CP038231.1"/>
</dbReference>
<evidence type="ECO:0000256" key="8">
    <source>
        <dbReference type="ARBA" id="ARBA00023136"/>
    </source>
</evidence>
<dbReference type="InterPro" id="IPR003369">
    <property type="entry name" value="TatA/B/E"/>
</dbReference>
<dbReference type="Pfam" id="PF02416">
    <property type="entry name" value="TatA_B_E"/>
    <property type="match status" value="1"/>
</dbReference>
<evidence type="ECO:0000256" key="9">
    <source>
        <dbReference type="SAM" id="MobiDB-lite"/>
    </source>
</evidence>
<dbReference type="Gene3D" id="1.20.5.3310">
    <property type="match status" value="1"/>
</dbReference>
<feature type="transmembrane region" description="Helical" evidence="10">
    <location>
        <begin position="6"/>
        <end position="22"/>
    </location>
</feature>
<dbReference type="GO" id="GO:0008320">
    <property type="term" value="F:protein transmembrane transporter activity"/>
    <property type="evidence" value="ECO:0007669"/>
    <property type="project" value="InterPro"/>
</dbReference>
<keyword evidence="12" id="KW-1185">Reference proteome</keyword>
<dbReference type="AlphaFoldDB" id="A0A4Y6U903"/>